<dbReference type="PROSITE" id="PS50003">
    <property type="entry name" value="PH_DOMAIN"/>
    <property type="match status" value="1"/>
</dbReference>
<feature type="domain" description="PH" evidence="2">
    <location>
        <begin position="8"/>
        <end position="172"/>
    </location>
</feature>
<comment type="caution">
    <text evidence="3">The sequence shown here is derived from an EMBL/GenBank/DDBJ whole genome shotgun (WGS) entry which is preliminary data.</text>
</comment>
<accession>X6MPJ0</accession>
<sequence length="580" mass="64952">MLGELVLNPVKEGYLERRNRIFKKLRKRWMVLQGTSLYSFKNPQVRFFLKCASHYWPLTLDVSTCLEDDHTCASKSFVPKTKDCVQMQKKTNKQLTESPSEIIDLSTYTHVKVVENEANRINTAFELFSSVAMSTSTAASPSKEKHPRGFYFVASSVLERNDWIQHLKNQIAQARYTASINQGVHSSNHSISISSPSCSPSSSAASTVSVLSDLGSIDPFVNSSIANPLGWLSCLCCVCKKLKNAQSSVNQKLETQNNDENGENMKKANNDCSCDEKEAKSLKQKNAIKLLVTTSFDKHDKNSKDKNGENVNTSQRNRSKISATSTNTAPCLGSIQAYPNEMASETNKSERPLRAKSNTTQSSNVREHEIKDDDHNESNSYDDDAKEEGEDSVNHSNEFLPDPPQLRHVASTPNTCFNGTSPLPKVWTLILSCSCYCLCFLVSHLTSLGNSLKNLKMLFENLSHNTTQKKETTKSTNIENKKNRLLRKLSLSKLGVFALCAVLIDNRSQIMVYIQDHEFAPIGKVYSMAFQNRPFGLGLVAHEKENQIGAIVIENRILNNITFCCKKKKNHENLLKKKSV</sequence>
<dbReference type="InterPro" id="IPR011993">
    <property type="entry name" value="PH-like_dom_sf"/>
</dbReference>
<evidence type="ECO:0000256" key="1">
    <source>
        <dbReference type="SAM" id="MobiDB-lite"/>
    </source>
</evidence>
<dbReference type="Pfam" id="PF00169">
    <property type="entry name" value="PH"/>
    <property type="match status" value="1"/>
</dbReference>
<dbReference type="SMART" id="SM00233">
    <property type="entry name" value="PH"/>
    <property type="match status" value="1"/>
</dbReference>
<proteinExistence type="predicted"/>
<dbReference type="SUPFAM" id="SSF50729">
    <property type="entry name" value="PH domain-like"/>
    <property type="match status" value="1"/>
</dbReference>
<organism evidence="3 4">
    <name type="scientific">Reticulomyxa filosa</name>
    <dbReference type="NCBI Taxonomy" id="46433"/>
    <lineage>
        <taxon>Eukaryota</taxon>
        <taxon>Sar</taxon>
        <taxon>Rhizaria</taxon>
        <taxon>Retaria</taxon>
        <taxon>Foraminifera</taxon>
        <taxon>Monothalamids</taxon>
        <taxon>Reticulomyxidae</taxon>
        <taxon>Reticulomyxa</taxon>
    </lineage>
</organism>
<feature type="compositionally biased region" description="Acidic residues" evidence="1">
    <location>
        <begin position="380"/>
        <end position="391"/>
    </location>
</feature>
<feature type="region of interest" description="Disordered" evidence="1">
    <location>
        <begin position="298"/>
        <end position="405"/>
    </location>
</feature>
<evidence type="ECO:0000313" key="4">
    <source>
        <dbReference type="Proteomes" id="UP000023152"/>
    </source>
</evidence>
<evidence type="ECO:0000259" key="2">
    <source>
        <dbReference type="PROSITE" id="PS50003"/>
    </source>
</evidence>
<feature type="compositionally biased region" description="Basic and acidic residues" evidence="1">
    <location>
        <begin position="298"/>
        <end position="308"/>
    </location>
</feature>
<keyword evidence="4" id="KW-1185">Reference proteome</keyword>
<gene>
    <name evidence="3" type="ORF">RFI_21768</name>
</gene>
<dbReference type="EMBL" id="ASPP01018971">
    <property type="protein sequence ID" value="ETO15596.1"/>
    <property type="molecule type" value="Genomic_DNA"/>
</dbReference>
<dbReference type="Gene3D" id="2.30.29.30">
    <property type="entry name" value="Pleckstrin-homology domain (PH domain)/Phosphotyrosine-binding domain (PTB)"/>
    <property type="match status" value="1"/>
</dbReference>
<dbReference type="Proteomes" id="UP000023152">
    <property type="component" value="Unassembled WGS sequence"/>
</dbReference>
<dbReference type="AlphaFoldDB" id="X6MPJ0"/>
<protein>
    <recommendedName>
        <fullName evidence="2">PH domain-containing protein</fullName>
    </recommendedName>
</protein>
<feature type="compositionally biased region" description="Basic and acidic residues" evidence="1">
    <location>
        <begin position="365"/>
        <end position="377"/>
    </location>
</feature>
<feature type="compositionally biased region" description="Polar residues" evidence="1">
    <location>
        <begin position="309"/>
        <end position="329"/>
    </location>
</feature>
<evidence type="ECO:0000313" key="3">
    <source>
        <dbReference type="EMBL" id="ETO15596.1"/>
    </source>
</evidence>
<dbReference type="InterPro" id="IPR001849">
    <property type="entry name" value="PH_domain"/>
</dbReference>
<reference evidence="3 4" key="1">
    <citation type="journal article" date="2013" name="Curr. Biol.">
        <title>The Genome of the Foraminiferan Reticulomyxa filosa.</title>
        <authorList>
            <person name="Glockner G."/>
            <person name="Hulsmann N."/>
            <person name="Schleicher M."/>
            <person name="Noegel A.A."/>
            <person name="Eichinger L."/>
            <person name="Gallinger C."/>
            <person name="Pawlowski J."/>
            <person name="Sierra R."/>
            <person name="Euteneuer U."/>
            <person name="Pillet L."/>
            <person name="Moustafa A."/>
            <person name="Platzer M."/>
            <person name="Groth M."/>
            <person name="Szafranski K."/>
            <person name="Schliwa M."/>
        </authorList>
    </citation>
    <scope>NUCLEOTIDE SEQUENCE [LARGE SCALE GENOMIC DNA]</scope>
</reference>
<name>X6MPJ0_RETFI</name>